<evidence type="ECO:0000313" key="4">
    <source>
        <dbReference type="Proteomes" id="UP001596977"/>
    </source>
</evidence>
<dbReference type="EMBL" id="JBHTJG010000004">
    <property type="protein sequence ID" value="MFD0946767.1"/>
    <property type="molecule type" value="Genomic_DNA"/>
</dbReference>
<evidence type="ECO:0000313" key="3">
    <source>
        <dbReference type="EMBL" id="MFD0946767.1"/>
    </source>
</evidence>
<keyword evidence="1" id="KW-0732">Signal</keyword>
<reference evidence="4" key="1">
    <citation type="journal article" date="2019" name="Int. J. Syst. Evol. Microbiol.">
        <title>The Global Catalogue of Microorganisms (GCM) 10K type strain sequencing project: providing services to taxonomists for standard genome sequencing and annotation.</title>
        <authorList>
            <consortium name="The Broad Institute Genomics Platform"/>
            <consortium name="The Broad Institute Genome Sequencing Center for Infectious Disease"/>
            <person name="Wu L."/>
            <person name="Ma J."/>
        </authorList>
    </citation>
    <scope>NUCLEOTIDE SEQUENCE [LARGE SCALE GENOMIC DNA]</scope>
    <source>
        <strain evidence="4">CCUG 62982</strain>
    </source>
</reference>
<name>A0ABW3H6I5_9SPHN</name>
<dbReference type="InterPro" id="IPR037682">
    <property type="entry name" value="TonB_C"/>
</dbReference>
<dbReference type="Pfam" id="PF03544">
    <property type="entry name" value="TonB_C"/>
    <property type="match status" value="1"/>
</dbReference>
<dbReference type="Proteomes" id="UP001596977">
    <property type="component" value="Unassembled WGS sequence"/>
</dbReference>
<dbReference type="RefSeq" id="WP_264944139.1">
    <property type="nucleotide sequence ID" value="NZ_JAPDRA010000004.1"/>
</dbReference>
<feature type="domain" description="TonB C-terminal" evidence="2">
    <location>
        <begin position="59"/>
        <end position="114"/>
    </location>
</feature>
<proteinExistence type="predicted"/>
<feature type="signal peptide" evidence="1">
    <location>
        <begin position="1"/>
        <end position="20"/>
    </location>
</feature>
<dbReference type="Gene3D" id="3.30.1150.10">
    <property type="match status" value="1"/>
</dbReference>
<dbReference type="SUPFAM" id="SSF74653">
    <property type="entry name" value="TolA/TonB C-terminal domain"/>
    <property type="match status" value="1"/>
</dbReference>
<comment type="caution">
    <text evidence="3">The sequence shown here is derived from an EMBL/GenBank/DDBJ whole genome shotgun (WGS) entry which is preliminary data.</text>
</comment>
<accession>A0ABW3H6I5</accession>
<organism evidence="3 4">
    <name type="scientific">Sphingomonas canadensis</name>
    <dbReference type="NCBI Taxonomy" id="1219257"/>
    <lineage>
        <taxon>Bacteria</taxon>
        <taxon>Pseudomonadati</taxon>
        <taxon>Pseudomonadota</taxon>
        <taxon>Alphaproteobacteria</taxon>
        <taxon>Sphingomonadales</taxon>
        <taxon>Sphingomonadaceae</taxon>
        <taxon>Sphingomonas</taxon>
    </lineage>
</organism>
<gene>
    <name evidence="3" type="ORF">ACFQ1E_10500</name>
</gene>
<sequence>MRRLPVPLTLFLALAMPAAAQEAPAPAAPTPIKAGEWLKGYEGYFLPFTGMHRPKKRVVAFSLAVDAQGVPAGCTILDSSGVEEMDALVCRLMRQLARFEPARDAQGNAVPSTWESKFRASNY</sequence>
<evidence type="ECO:0000259" key="2">
    <source>
        <dbReference type="Pfam" id="PF03544"/>
    </source>
</evidence>
<protein>
    <submittedName>
        <fullName evidence="3">Energy transducer TonB</fullName>
    </submittedName>
</protein>
<evidence type="ECO:0000256" key="1">
    <source>
        <dbReference type="SAM" id="SignalP"/>
    </source>
</evidence>
<keyword evidence="4" id="KW-1185">Reference proteome</keyword>
<feature type="chain" id="PRO_5046479343" evidence="1">
    <location>
        <begin position="21"/>
        <end position="123"/>
    </location>
</feature>